<evidence type="ECO:0000256" key="1">
    <source>
        <dbReference type="SAM" id="SignalP"/>
    </source>
</evidence>
<dbReference type="Gene3D" id="3.40.710.10">
    <property type="entry name" value="DD-peptidase/beta-lactamase superfamily"/>
    <property type="match status" value="1"/>
</dbReference>
<feature type="chain" id="PRO_5046058327" evidence="1">
    <location>
        <begin position="35"/>
        <end position="415"/>
    </location>
</feature>
<proteinExistence type="predicted"/>
<gene>
    <name evidence="3" type="ORF">GCM10009802_18380</name>
</gene>
<keyword evidence="4" id="KW-1185">Reference proteome</keyword>
<dbReference type="PANTHER" id="PTHR46825:SF7">
    <property type="entry name" value="D-ALANYL-D-ALANINE CARBOXYPEPTIDASE"/>
    <property type="match status" value="1"/>
</dbReference>
<name>A0ABN2XUC8_9ACTN</name>
<evidence type="ECO:0000259" key="2">
    <source>
        <dbReference type="Pfam" id="PF00144"/>
    </source>
</evidence>
<keyword evidence="3" id="KW-0378">Hydrolase</keyword>
<dbReference type="InterPro" id="IPR001466">
    <property type="entry name" value="Beta-lactam-related"/>
</dbReference>
<evidence type="ECO:0000313" key="3">
    <source>
        <dbReference type="EMBL" id="GAA2117357.1"/>
    </source>
</evidence>
<evidence type="ECO:0000313" key="4">
    <source>
        <dbReference type="Proteomes" id="UP001500443"/>
    </source>
</evidence>
<feature type="signal peptide" evidence="1">
    <location>
        <begin position="1"/>
        <end position="34"/>
    </location>
</feature>
<dbReference type="InterPro" id="IPR006311">
    <property type="entry name" value="TAT_signal"/>
</dbReference>
<dbReference type="PROSITE" id="PS51318">
    <property type="entry name" value="TAT"/>
    <property type="match status" value="1"/>
</dbReference>
<comment type="caution">
    <text evidence="3">The sequence shown here is derived from an EMBL/GenBank/DDBJ whole genome shotgun (WGS) entry which is preliminary data.</text>
</comment>
<protein>
    <submittedName>
        <fullName evidence="3">Serine hydrolase domain-containing protein</fullName>
    </submittedName>
</protein>
<dbReference type="Proteomes" id="UP001500443">
    <property type="component" value="Unassembled WGS sequence"/>
</dbReference>
<dbReference type="InterPro" id="IPR012338">
    <property type="entry name" value="Beta-lactam/transpept-like"/>
</dbReference>
<dbReference type="RefSeq" id="WP_344289311.1">
    <property type="nucleotide sequence ID" value="NZ_BAAAPF010000036.1"/>
</dbReference>
<accession>A0ABN2XUC8</accession>
<organism evidence="3 4">
    <name type="scientific">Streptomyces synnematoformans</name>
    <dbReference type="NCBI Taxonomy" id="415721"/>
    <lineage>
        <taxon>Bacteria</taxon>
        <taxon>Bacillati</taxon>
        <taxon>Actinomycetota</taxon>
        <taxon>Actinomycetes</taxon>
        <taxon>Kitasatosporales</taxon>
        <taxon>Streptomycetaceae</taxon>
        <taxon>Streptomyces</taxon>
    </lineage>
</organism>
<sequence>MRTPSDRHRHRHRRRTVVGAGLAALATAPVSAAAAQPATAASGRADDGSGAGTLQREVERAQAEGSFVSVVARLRDGRRRARARSGVADLETAEPAPYDGHLRGNSITKTFVAALVLALEAEGHLSLGDPVSRWLPGLISGNGYDGDAITLRHLLQNTSGLPNHTQLIDFDQTGEAFERHRERHYEPAELVAMALAEPPRFPPADPDDPEPDWEYSNTNFVVAGMVVEAVTGHGWRRELHHRVTGPLGLRHTYAPADDTALPAPHARTYKRFPESRAAWTDTTERNMTFYGASAEIVSTPGDLERFTTALLGGALLPPPQLRSMLRSVPLTGDFARLVPGGRYGLGIMRRTLPCGRQVWTPAGQGAGSETYVSGTADGRTAVVVHTTGTGDPAQITRGLTAVIRLMDNVLCDALG</sequence>
<keyword evidence="1" id="KW-0732">Signal</keyword>
<reference evidence="3 4" key="1">
    <citation type="journal article" date="2019" name="Int. J. Syst. Evol. Microbiol.">
        <title>The Global Catalogue of Microorganisms (GCM) 10K type strain sequencing project: providing services to taxonomists for standard genome sequencing and annotation.</title>
        <authorList>
            <consortium name="The Broad Institute Genomics Platform"/>
            <consortium name="The Broad Institute Genome Sequencing Center for Infectious Disease"/>
            <person name="Wu L."/>
            <person name="Ma J."/>
        </authorList>
    </citation>
    <scope>NUCLEOTIDE SEQUENCE [LARGE SCALE GENOMIC DNA]</scope>
    <source>
        <strain evidence="3 4">JCM 15481</strain>
    </source>
</reference>
<dbReference type="InterPro" id="IPR050491">
    <property type="entry name" value="AmpC-like"/>
</dbReference>
<dbReference type="SUPFAM" id="SSF56601">
    <property type="entry name" value="beta-lactamase/transpeptidase-like"/>
    <property type="match status" value="1"/>
</dbReference>
<dbReference type="EMBL" id="BAAAPF010000036">
    <property type="protein sequence ID" value="GAA2117357.1"/>
    <property type="molecule type" value="Genomic_DNA"/>
</dbReference>
<dbReference type="PANTHER" id="PTHR46825">
    <property type="entry name" value="D-ALANYL-D-ALANINE-CARBOXYPEPTIDASE/ENDOPEPTIDASE AMPH"/>
    <property type="match status" value="1"/>
</dbReference>
<dbReference type="Pfam" id="PF00144">
    <property type="entry name" value="Beta-lactamase"/>
    <property type="match status" value="1"/>
</dbReference>
<dbReference type="GO" id="GO:0016787">
    <property type="term" value="F:hydrolase activity"/>
    <property type="evidence" value="ECO:0007669"/>
    <property type="project" value="UniProtKB-KW"/>
</dbReference>
<feature type="domain" description="Beta-lactamase-related" evidence="2">
    <location>
        <begin position="55"/>
        <end position="392"/>
    </location>
</feature>